<evidence type="ECO:0000256" key="6">
    <source>
        <dbReference type="SAM" id="MobiDB-lite"/>
    </source>
</evidence>
<feature type="transmembrane region" description="Helical" evidence="7">
    <location>
        <begin position="323"/>
        <end position="346"/>
    </location>
</feature>
<evidence type="ECO:0000256" key="2">
    <source>
        <dbReference type="ARBA" id="ARBA00022448"/>
    </source>
</evidence>
<gene>
    <name evidence="9" type="ORF">GCM10011594_13860</name>
</gene>
<keyword evidence="10" id="KW-1185">Reference proteome</keyword>
<evidence type="ECO:0000313" key="9">
    <source>
        <dbReference type="EMBL" id="GGL95468.1"/>
    </source>
</evidence>
<evidence type="ECO:0000256" key="1">
    <source>
        <dbReference type="ARBA" id="ARBA00004651"/>
    </source>
</evidence>
<dbReference type="InterPro" id="IPR011701">
    <property type="entry name" value="MFS"/>
</dbReference>
<dbReference type="InterPro" id="IPR020846">
    <property type="entry name" value="MFS_dom"/>
</dbReference>
<name>A0A917WDW1_9ACTN</name>
<dbReference type="GO" id="GO:0005886">
    <property type="term" value="C:plasma membrane"/>
    <property type="evidence" value="ECO:0007669"/>
    <property type="project" value="UniProtKB-SubCell"/>
</dbReference>
<feature type="transmembrane region" description="Helical" evidence="7">
    <location>
        <begin position="196"/>
        <end position="218"/>
    </location>
</feature>
<dbReference type="EMBL" id="BMNA01000002">
    <property type="protein sequence ID" value="GGL95468.1"/>
    <property type="molecule type" value="Genomic_DNA"/>
</dbReference>
<proteinExistence type="predicted"/>
<dbReference type="SUPFAM" id="SSF103473">
    <property type="entry name" value="MFS general substrate transporter"/>
    <property type="match status" value="1"/>
</dbReference>
<reference evidence="9" key="2">
    <citation type="submission" date="2020-09" db="EMBL/GenBank/DDBJ databases">
        <authorList>
            <person name="Sun Q."/>
            <person name="Zhou Y."/>
        </authorList>
    </citation>
    <scope>NUCLEOTIDE SEQUENCE</scope>
    <source>
        <strain evidence="9">CGMCC 4.7308</strain>
    </source>
</reference>
<dbReference type="Proteomes" id="UP000655208">
    <property type="component" value="Unassembled WGS sequence"/>
</dbReference>
<feature type="transmembrane region" description="Helical" evidence="7">
    <location>
        <begin position="421"/>
        <end position="440"/>
    </location>
</feature>
<evidence type="ECO:0000256" key="5">
    <source>
        <dbReference type="ARBA" id="ARBA00023136"/>
    </source>
</evidence>
<accession>A0A917WDW1</accession>
<protein>
    <submittedName>
        <fullName evidence="9">MFS transporter</fullName>
    </submittedName>
</protein>
<feature type="domain" description="Major facilitator superfamily (MFS) profile" evidence="8">
    <location>
        <begin position="47"/>
        <end position="450"/>
    </location>
</feature>
<dbReference type="GO" id="GO:0022857">
    <property type="term" value="F:transmembrane transporter activity"/>
    <property type="evidence" value="ECO:0007669"/>
    <property type="project" value="InterPro"/>
</dbReference>
<dbReference type="PANTHER" id="PTHR43791:SF36">
    <property type="entry name" value="TRANSPORTER, PUTATIVE (AFU_ORTHOLOGUE AFUA_6G08340)-RELATED"/>
    <property type="match status" value="1"/>
</dbReference>
<keyword evidence="5 7" id="KW-0472">Membrane</keyword>
<evidence type="ECO:0000313" key="10">
    <source>
        <dbReference type="Proteomes" id="UP000655208"/>
    </source>
</evidence>
<feature type="transmembrane region" description="Helical" evidence="7">
    <location>
        <begin position="291"/>
        <end position="311"/>
    </location>
</feature>
<feature type="transmembrane region" description="Helical" evidence="7">
    <location>
        <begin position="386"/>
        <end position="409"/>
    </location>
</feature>
<keyword evidence="2" id="KW-0813">Transport</keyword>
<dbReference type="Gene3D" id="1.20.1250.20">
    <property type="entry name" value="MFS general substrate transporter like domains"/>
    <property type="match status" value="2"/>
</dbReference>
<reference evidence="9" key="1">
    <citation type="journal article" date="2014" name="Int. J. Syst. Evol. Microbiol.">
        <title>Complete genome sequence of Corynebacterium casei LMG S-19264T (=DSM 44701T), isolated from a smear-ripened cheese.</title>
        <authorList>
            <consortium name="US DOE Joint Genome Institute (JGI-PGF)"/>
            <person name="Walter F."/>
            <person name="Albersmeier A."/>
            <person name="Kalinowski J."/>
            <person name="Ruckert C."/>
        </authorList>
    </citation>
    <scope>NUCLEOTIDE SEQUENCE</scope>
    <source>
        <strain evidence="9">CGMCC 4.7308</strain>
    </source>
</reference>
<dbReference type="CDD" id="cd06174">
    <property type="entry name" value="MFS"/>
    <property type="match status" value="1"/>
</dbReference>
<evidence type="ECO:0000256" key="3">
    <source>
        <dbReference type="ARBA" id="ARBA00022692"/>
    </source>
</evidence>
<organism evidence="9 10">
    <name type="scientific">Nakamurella endophytica</name>
    <dbReference type="NCBI Taxonomy" id="1748367"/>
    <lineage>
        <taxon>Bacteria</taxon>
        <taxon>Bacillati</taxon>
        <taxon>Actinomycetota</taxon>
        <taxon>Actinomycetes</taxon>
        <taxon>Nakamurellales</taxon>
        <taxon>Nakamurellaceae</taxon>
        <taxon>Nakamurella</taxon>
    </lineage>
</organism>
<feature type="transmembrane region" description="Helical" evidence="7">
    <location>
        <begin position="352"/>
        <end position="374"/>
    </location>
</feature>
<dbReference type="PROSITE" id="PS50850">
    <property type="entry name" value="MFS"/>
    <property type="match status" value="1"/>
</dbReference>
<dbReference type="InterPro" id="IPR036259">
    <property type="entry name" value="MFS_trans_sf"/>
</dbReference>
<feature type="transmembrane region" description="Helical" evidence="7">
    <location>
        <begin position="45"/>
        <end position="63"/>
    </location>
</feature>
<feature type="transmembrane region" description="Helical" evidence="7">
    <location>
        <begin position="138"/>
        <end position="156"/>
    </location>
</feature>
<feature type="transmembrane region" description="Helical" evidence="7">
    <location>
        <begin position="83"/>
        <end position="105"/>
    </location>
</feature>
<keyword evidence="4 7" id="KW-1133">Transmembrane helix</keyword>
<dbReference type="Pfam" id="PF07690">
    <property type="entry name" value="MFS_1"/>
    <property type="match status" value="1"/>
</dbReference>
<comment type="caution">
    <text evidence="9">The sequence shown here is derived from an EMBL/GenBank/DDBJ whole genome shotgun (WGS) entry which is preliminary data.</text>
</comment>
<feature type="transmembrane region" description="Helical" evidence="7">
    <location>
        <begin position="258"/>
        <end position="279"/>
    </location>
</feature>
<keyword evidence="3 7" id="KW-0812">Transmembrane</keyword>
<feature type="transmembrane region" description="Helical" evidence="7">
    <location>
        <begin position="168"/>
        <end position="190"/>
    </location>
</feature>
<evidence type="ECO:0000256" key="4">
    <source>
        <dbReference type="ARBA" id="ARBA00022989"/>
    </source>
</evidence>
<dbReference type="AlphaFoldDB" id="A0A917WDW1"/>
<sequence length="515" mass="53849">MSGPARTSTVPVTVPTAVPGRAQAVSAAVPGRAPAVPVRVSGRSWLVWGAGAGVYVLAVFHRSSLGVAGPLATQRLSLSASQLAGFVMLQLGVYALMQVPTGILVDRFGPRRMLLAATLTMGTAQILFSLVHSYAPALLARGLLGCGDAMTYISVLRLVAGWFPARRYAAVTSFSSLMGSVGNLVATIPLTGVLHGLGWTPTFAIAGGLSLLYALVLLRPATQAPFREAGERAATGPVGGRRVWDEVRAAWRLPAGRLGFWVHLTTMGCPTVFSVLWGYPYLTQALGFAPALASSLVLLFVVGGVVANLVIGQVLGRRPEVRTPLAIAVSVACLMGWLVLILWPAGRPPLPVVVAVVVVLSVGGPASSVAFMLARDYNPRHRISTATGLVNIGGFCGAVVGTFLVGRILDWVEPGRAVHTAAAYRIAFCALVAVTVVGLVRMVTWWLRSRAAVLLAQARGESTPVRLHRLRFELVDQAELVAEARRAGRATVGAPTGRPAAAPSGDEGAGRPGDR</sequence>
<feature type="transmembrane region" description="Helical" evidence="7">
    <location>
        <begin position="112"/>
        <end position="132"/>
    </location>
</feature>
<evidence type="ECO:0000259" key="8">
    <source>
        <dbReference type="PROSITE" id="PS50850"/>
    </source>
</evidence>
<dbReference type="PANTHER" id="PTHR43791">
    <property type="entry name" value="PERMEASE-RELATED"/>
    <property type="match status" value="1"/>
</dbReference>
<feature type="region of interest" description="Disordered" evidence="6">
    <location>
        <begin position="488"/>
        <end position="515"/>
    </location>
</feature>
<evidence type="ECO:0000256" key="7">
    <source>
        <dbReference type="SAM" id="Phobius"/>
    </source>
</evidence>
<comment type="subcellular location">
    <subcellularLocation>
        <location evidence="1">Cell membrane</location>
        <topology evidence="1">Multi-pass membrane protein</topology>
    </subcellularLocation>
</comment>